<evidence type="ECO:0000313" key="1">
    <source>
        <dbReference type="EMBL" id="KGE13648.1"/>
    </source>
</evidence>
<organism evidence="1 2">
    <name type="scientific">Sphingobacterium deserti</name>
    <dbReference type="NCBI Taxonomy" id="1229276"/>
    <lineage>
        <taxon>Bacteria</taxon>
        <taxon>Pseudomonadati</taxon>
        <taxon>Bacteroidota</taxon>
        <taxon>Sphingobacteriia</taxon>
        <taxon>Sphingobacteriales</taxon>
        <taxon>Sphingobacteriaceae</taxon>
        <taxon>Sphingobacterium</taxon>
    </lineage>
</organism>
<reference evidence="2" key="1">
    <citation type="submission" date="2014-04" db="EMBL/GenBank/DDBJ databases">
        <title>Whole-Genome optical mapping and complete genome sequence of Sphingobacterium deserti sp. nov., a new spaces isolated from desert in the west of China.</title>
        <authorList>
            <person name="Teng C."/>
            <person name="Zhou Z."/>
            <person name="Li X."/>
            <person name="Chen M."/>
            <person name="Lin M."/>
            <person name="Wang L."/>
            <person name="Su S."/>
            <person name="Zhang C."/>
            <person name="Zhang W."/>
        </authorList>
    </citation>
    <scope>NUCLEOTIDE SEQUENCE [LARGE SCALE GENOMIC DNA]</scope>
    <source>
        <strain evidence="2">ACCC05744</strain>
    </source>
</reference>
<comment type="caution">
    <text evidence="1">The sequence shown here is derived from an EMBL/GenBank/DDBJ whole genome shotgun (WGS) entry which is preliminary data.</text>
</comment>
<dbReference type="AlphaFoldDB" id="A0A0B8T3J6"/>
<dbReference type="Proteomes" id="UP000031802">
    <property type="component" value="Unassembled WGS sequence"/>
</dbReference>
<dbReference type="RefSeq" id="WP_052072388.1">
    <property type="nucleotide sequence ID" value="NZ_JJMU01000047.1"/>
</dbReference>
<protein>
    <recommendedName>
        <fullName evidence="3">KWG Leptospira repeat protein</fullName>
    </recommendedName>
</protein>
<proteinExistence type="predicted"/>
<accession>A0A0B8T3J6</accession>
<gene>
    <name evidence="1" type="ORF">DI53_2569</name>
</gene>
<dbReference type="InterPro" id="IPR032774">
    <property type="entry name" value="WG_beta_rep"/>
</dbReference>
<dbReference type="EMBL" id="JJMU01000047">
    <property type="protein sequence ID" value="KGE13648.1"/>
    <property type="molecule type" value="Genomic_DNA"/>
</dbReference>
<dbReference type="PATRIC" id="fig|1229276.3.peg.2642"/>
<dbReference type="Pfam" id="PF14903">
    <property type="entry name" value="WG_beta_rep"/>
    <property type="match status" value="1"/>
</dbReference>
<sequence length="305" mass="34778">MIRTIVIAALFLCHFFGIAQEQKLYLFISADSLKQGVKDQNGRVIIPDDHPAAGYWSDGELIADTIIDFYGMPVNQHFAFDSLQAAYTGNTTFDRKGNVLYHPFLFDNGADYIREGARRFVDIKSRKMGLVHPYGKILIPAQYDFISPVESGYVRVYNGVKRKIEAGGEHWSIIPDPLKKYETFVLNKDGKRVDGRETSTPDAPVSLWQDSLYYPSYYAAADEKEQKLLLRIAQDPDVQELFAEDNAAYSIIERPSREFPYYVIGCAKQFAPSYILIDREGALYHFDYYKPKMPLKAYLASNKGI</sequence>
<name>A0A0B8T3J6_9SPHI</name>
<evidence type="ECO:0000313" key="2">
    <source>
        <dbReference type="Proteomes" id="UP000031802"/>
    </source>
</evidence>
<dbReference type="OrthoDB" id="697275at2"/>
<keyword evidence="2" id="KW-1185">Reference proteome</keyword>
<reference evidence="1 2" key="2">
    <citation type="journal article" date="2015" name="PLoS ONE">
        <title>Whole-Genome Optical Mapping and Finished Genome Sequence of Sphingobacterium deserti sp. nov., a New Species Isolated from the Western Desert of China.</title>
        <authorList>
            <person name="Teng C."/>
            <person name="Zhou Z."/>
            <person name="Molnar I."/>
            <person name="Li X."/>
            <person name="Tang R."/>
            <person name="Chen M."/>
            <person name="Wang L."/>
            <person name="Su S."/>
            <person name="Zhang W."/>
            <person name="Lin M."/>
        </authorList>
    </citation>
    <scope>NUCLEOTIDE SEQUENCE [LARGE SCALE GENOMIC DNA]</scope>
    <source>
        <strain evidence="2">ACCC05744</strain>
    </source>
</reference>
<evidence type="ECO:0008006" key="3">
    <source>
        <dbReference type="Google" id="ProtNLM"/>
    </source>
</evidence>